<comment type="caution">
    <text evidence="3">The sequence shown here is derived from an EMBL/GenBank/DDBJ whole genome shotgun (WGS) entry which is preliminary data.</text>
</comment>
<name>A0A1D2NAH5_ORCCI</name>
<feature type="compositionally biased region" description="Basic residues" evidence="1">
    <location>
        <begin position="235"/>
        <end position="244"/>
    </location>
</feature>
<keyword evidence="2" id="KW-1133">Transmembrane helix</keyword>
<evidence type="ECO:0000313" key="3">
    <source>
        <dbReference type="EMBL" id="ODN01986.1"/>
    </source>
</evidence>
<accession>A0A1D2NAH5</accession>
<feature type="region of interest" description="Disordered" evidence="1">
    <location>
        <begin position="1"/>
        <end position="27"/>
    </location>
</feature>
<dbReference type="EMBL" id="LJIJ01000131">
    <property type="protein sequence ID" value="ODN01986.1"/>
    <property type="molecule type" value="Genomic_DNA"/>
</dbReference>
<feature type="compositionally biased region" description="Basic and acidic residues" evidence="1">
    <location>
        <begin position="287"/>
        <end position="298"/>
    </location>
</feature>
<dbReference type="AlphaFoldDB" id="A0A1D2NAH5"/>
<feature type="transmembrane region" description="Helical" evidence="2">
    <location>
        <begin position="58"/>
        <end position="76"/>
    </location>
</feature>
<evidence type="ECO:0000256" key="1">
    <source>
        <dbReference type="SAM" id="MobiDB-lite"/>
    </source>
</evidence>
<feature type="compositionally biased region" description="Pro residues" evidence="1">
    <location>
        <begin position="219"/>
        <end position="234"/>
    </location>
</feature>
<keyword evidence="2" id="KW-0472">Membrane</keyword>
<keyword evidence="4" id="KW-1185">Reference proteome</keyword>
<evidence type="ECO:0000313" key="4">
    <source>
        <dbReference type="Proteomes" id="UP000094527"/>
    </source>
</evidence>
<feature type="compositionally biased region" description="Polar residues" evidence="1">
    <location>
        <begin position="259"/>
        <end position="273"/>
    </location>
</feature>
<feature type="compositionally biased region" description="Basic and acidic residues" evidence="1">
    <location>
        <begin position="323"/>
        <end position="337"/>
    </location>
</feature>
<feature type="region of interest" description="Disordered" evidence="1">
    <location>
        <begin position="215"/>
        <end position="337"/>
    </location>
</feature>
<keyword evidence="2" id="KW-0812">Transmembrane</keyword>
<sequence length="337" mass="38019">MPHNHRSETLALIHRRSTMKSRPSHRDNETDSVLLHEIVHEFGPCTLCRINLELGVRIFAVVHAIYCVIVLTVHYVELMNVLGIIDADFKYMIPAKREKDVKGAAENMLGFEEADGRKVKQSWVPTVLNCVTDSLQLFAGILIIPATFRSNQKYCGVWLIATYLLYFPHMFYFGFAIAIGTSWISLLIQIFDSLLYTPYAIWIVRAYMDSLGSLKDPDNAPPPPTPETPVPTSPPHHHSSIHSHSHLEVIKEKRHVSHSDQSQAPTVTASSSVTDHEVHKPKKSMRHGSDPSVTDHEVRKPKKSMRHGSDPSVHGRSQKASKRKVDGFDELTKRLGM</sequence>
<feature type="transmembrane region" description="Helical" evidence="2">
    <location>
        <begin position="183"/>
        <end position="204"/>
    </location>
</feature>
<gene>
    <name evidence="3" type="ORF">Ocin01_04698</name>
</gene>
<feature type="compositionally biased region" description="Basic residues" evidence="1">
    <location>
        <begin position="13"/>
        <end position="23"/>
    </location>
</feature>
<reference evidence="3 4" key="1">
    <citation type="journal article" date="2016" name="Genome Biol. Evol.">
        <title>Gene Family Evolution Reflects Adaptation to Soil Environmental Stressors in the Genome of the Collembolan Orchesella cincta.</title>
        <authorList>
            <person name="Faddeeva-Vakhrusheva A."/>
            <person name="Derks M.F."/>
            <person name="Anvar S.Y."/>
            <person name="Agamennone V."/>
            <person name="Suring W."/>
            <person name="Smit S."/>
            <person name="van Straalen N.M."/>
            <person name="Roelofs D."/>
        </authorList>
    </citation>
    <scope>NUCLEOTIDE SEQUENCE [LARGE SCALE GENOMIC DNA]</scope>
    <source>
        <tissue evidence="3">Mixed pool</tissue>
    </source>
</reference>
<feature type="transmembrane region" description="Helical" evidence="2">
    <location>
        <begin position="156"/>
        <end position="177"/>
    </location>
</feature>
<evidence type="ECO:0000256" key="2">
    <source>
        <dbReference type="SAM" id="Phobius"/>
    </source>
</evidence>
<feature type="transmembrane region" description="Helical" evidence="2">
    <location>
        <begin position="123"/>
        <end position="144"/>
    </location>
</feature>
<dbReference type="Proteomes" id="UP000094527">
    <property type="component" value="Unassembled WGS sequence"/>
</dbReference>
<protein>
    <submittedName>
        <fullName evidence="3">Uncharacterized protein</fullName>
    </submittedName>
</protein>
<organism evidence="3 4">
    <name type="scientific">Orchesella cincta</name>
    <name type="common">Springtail</name>
    <name type="synonym">Podura cincta</name>
    <dbReference type="NCBI Taxonomy" id="48709"/>
    <lineage>
        <taxon>Eukaryota</taxon>
        <taxon>Metazoa</taxon>
        <taxon>Ecdysozoa</taxon>
        <taxon>Arthropoda</taxon>
        <taxon>Hexapoda</taxon>
        <taxon>Collembola</taxon>
        <taxon>Entomobryomorpha</taxon>
        <taxon>Entomobryoidea</taxon>
        <taxon>Orchesellidae</taxon>
        <taxon>Orchesellinae</taxon>
        <taxon>Orchesella</taxon>
    </lineage>
</organism>
<proteinExistence type="predicted"/>